<dbReference type="CDD" id="cd22160">
    <property type="entry name" value="F-box_AtFBL13-like"/>
    <property type="match status" value="1"/>
</dbReference>
<evidence type="ECO:0000313" key="2">
    <source>
        <dbReference type="EMBL" id="EOA39227.1"/>
    </source>
</evidence>
<dbReference type="InterPro" id="IPR032675">
    <property type="entry name" value="LRR_dom_sf"/>
</dbReference>
<dbReference type="Gene3D" id="3.80.10.10">
    <property type="entry name" value="Ribonuclease Inhibitor"/>
    <property type="match status" value="1"/>
</dbReference>
<dbReference type="InterPro" id="IPR044997">
    <property type="entry name" value="F-box_plant"/>
</dbReference>
<dbReference type="PANTHER" id="PTHR32153">
    <property type="entry name" value="OJ000223_09.16 PROTEIN"/>
    <property type="match status" value="1"/>
</dbReference>
<evidence type="ECO:0000313" key="3">
    <source>
        <dbReference type="Proteomes" id="UP000029121"/>
    </source>
</evidence>
<feature type="non-terminal residue" evidence="2">
    <location>
        <position position="375"/>
    </location>
</feature>
<dbReference type="STRING" id="81985.R0GTE6"/>
<name>R0GTE6_9BRAS</name>
<dbReference type="SUPFAM" id="SSF81383">
    <property type="entry name" value="F-box domain"/>
    <property type="match status" value="1"/>
</dbReference>
<reference evidence="3" key="1">
    <citation type="journal article" date="2013" name="Nat. Genet.">
        <title>The Capsella rubella genome and the genomic consequences of rapid mating system evolution.</title>
        <authorList>
            <person name="Slotte T."/>
            <person name="Hazzouri K.M."/>
            <person name="Agren J.A."/>
            <person name="Koenig D."/>
            <person name="Maumus F."/>
            <person name="Guo Y.L."/>
            <person name="Steige K."/>
            <person name="Platts A.E."/>
            <person name="Escobar J.S."/>
            <person name="Newman L.K."/>
            <person name="Wang W."/>
            <person name="Mandakova T."/>
            <person name="Vello E."/>
            <person name="Smith L.M."/>
            <person name="Henz S.R."/>
            <person name="Steffen J."/>
            <person name="Takuno S."/>
            <person name="Brandvain Y."/>
            <person name="Coop G."/>
            <person name="Andolfatto P."/>
            <person name="Hu T.T."/>
            <person name="Blanchette M."/>
            <person name="Clark R.M."/>
            <person name="Quesneville H."/>
            <person name="Nordborg M."/>
            <person name="Gaut B.S."/>
            <person name="Lysak M.A."/>
            <person name="Jenkins J."/>
            <person name="Grimwood J."/>
            <person name="Chapman J."/>
            <person name="Prochnik S."/>
            <person name="Shu S."/>
            <person name="Rokhsar D."/>
            <person name="Schmutz J."/>
            <person name="Weigel D."/>
            <person name="Wright S.I."/>
        </authorList>
    </citation>
    <scope>NUCLEOTIDE SEQUENCE [LARGE SCALE GENOMIC DNA]</scope>
    <source>
        <strain evidence="3">cv. Monte Gargano</strain>
    </source>
</reference>
<protein>
    <recommendedName>
        <fullName evidence="1">F-box domain-containing protein</fullName>
    </recommendedName>
</protein>
<proteinExistence type="predicted"/>
<dbReference type="SMART" id="SM00256">
    <property type="entry name" value="FBOX"/>
    <property type="match status" value="1"/>
</dbReference>
<accession>R0GTE6</accession>
<dbReference type="Pfam" id="PF23622">
    <property type="entry name" value="LRR_At1g61320_AtMIF1"/>
    <property type="match status" value="1"/>
</dbReference>
<sequence>MVGERSTAALRVSRLLEASYRKGRRCLTCYRRRRLTRKIIKGADVISSLPDVILQHILCFIPTKFAIKTSLLSKRWRHVWCDVPSLYFEQYKLTDEDSIDKTLSYHTAPKMLNFHLRTRTGRIDKWIKFAISRNVENLSLEVGNHECPIPDFFFINTSVKQLKFNLSFTDLTPKDFVVWTSLRKLHLGSCRVSDESIAKILSGCPVLESLTLYFCDQPTVLDLSKSLGLTKLDVDRHILVPGPTQIIAPHVHTLKLRNSLLPCTLVDVSSLTEAKMDICFHYVHRMVTADVLQVMVLKMLEKLQNTEKLTFGGNFLQVLSLAELCGVPFPMLKVKYLALETVIFQDIIPGIERLLQNSPCLKKLIVRPRDCNNIP</sequence>
<dbReference type="Pfam" id="PF00646">
    <property type="entry name" value="F-box"/>
    <property type="match status" value="1"/>
</dbReference>
<dbReference type="AlphaFoldDB" id="R0GTE6"/>
<keyword evidence="3" id="KW-1185">Reference proteome</keyword>
<dbReference type="InterPro" id="IPR001810">
    <property type="entry name" value="F-box_dom"/>
</dbReference>
<dbReference type="KEGG" id="crb:17898995"/>
<dbReference type="InterPro" id="IPR053781">
    <property type="entry name" value="F-box_AtFBL13-like"/>
</dbReference>
<dbReference type="PROSITE" id="PS50181">
    <property type="entry name" value="FBOX"/>
    <property type="match status" value="1"/>
</dbReference>
<dbReference type="InterPro" id="IPR055357">
    <property type="entry name" value="LRR_At1g61320_AtMIF1"/>
</dbReference>
<dbReference type="InterPro" id="IPR036047">
    <property type="entry name" value="F-box-like_dom_sf"/>
</dbReference>
<gene>
    <name evidence="2" type="ORF">CARUB_v10012204mg</name>
</gene>
<dbReference type="SUPFAM" id="SSF52047">
    <property type="entry name" value="RNI-like"/>
    <property type="match status" value="1"/>
</dbReference>
<feature type="domain" description="F-box" evidence="1">
    <location>
        <begin position="43"/>
        <end position="91"/>
    </location>
</feature>
<dbReference type="OrthoDB" id="1034868at2759"/>
<dbReference type="Proteomes" id="UP000029121">
    <property type="component" value="Unassembled WGS sequence"/>
</dbReference>
<dbReference type="EMBL" id="KB870805">
    <property type="protein sequence ID" value="EOA39227.1"/>
    <property type="molecule type" value="Genomic_DNA"/>
</dbReference>
<dbReference type="eggNOG" id="ENOG502SS6G">
    <property type="taxonomic scope" value="Eukaryota"/>
</dbReference>
<organism evidence="2 3">
    <name type="scientific">Capsella rubella</name>
    <dbReference type="NCBI Taxonomy" id="81985"/>
    <lineage>
        <taxon>Eukaryota</taxon>
        <taxon>Viridiplantae</taxon>
        <taxon>Streptophyta</taxon>
        <taxon>Embryophyta</taxon>
        <taxon>Tracheophyta</taxon>
        <taxon>Spermatophyta</taxon>
        <taxon>Magnoliopsida</taxon>
        <taxon>eudicotyledons</taxon>
        <taxon>Gunneridae</taxon>
        <taxon>Pentapetalae</taxon>
        <taxon>rosids</taxon>
        <taxon>malvids</taxon>
        <taxon>Brassicales</taxon>
        <taxon>Brassicaceae</taxon>
        <taxon>Camelineae</taxon>
        <taxon>Capsella</taxon>
    </lineage>
</organism>
<evidence type="ECO:0000259" key="1">
    <source>
        <dbReference type="PROSITE" id="PS50181"/>
    </source>
</evidence>
<dbReference type="Gene3D" id="1.20.1280.50">
    <property type="match status" value="1"/>
</dbReference>